<dbReference type="HOGENOM" id="CLU_063073_1_1_1"/>
<keyword evidence="10" id="KW-0049">Antioxidant</keyword>
<evidence type="ECO:0000256" key="10">
    <source>
        <dbReference type="ARBA" id="ARBA00022862"/>
    </source>
</evidence>
<sequence length="214" mass="21679">MVSTQKVLGALALSSVAICGEAPISTDSPDDFKYVATFEPAGNYDVTGTVSFSAAQNGSVLVSVDLSGLPSTGGPFPYHVHEHPVPTDGNCTGTLAHLNPFGGSVNATDAAGKEVGDLAGKHGNIEGQSADLSYVDDYLSLNPDNKAYIGGLSVVVHLLDNTRIACANITREPVTSADANVTNTTSVEAQNAAGSNMVAVGLTGMVAAAVCLLV</sequence>
<dbReference type="PANTHER" id="PTHR10003">
    <property type="entry name" value="SUPEROXIDE DISMUTASE CU-ZN -RELATED"/>
    <property type="match status" value="1"/>
</dbReference>
<evidence type="ECO:0000256" key="8">
    <source>
        <dbReference type="ARBA" id="ARBA00022622"/>
    </source>
</evidence>
<dbReference type="GO" id="GO:0005576">
    <property type="term" value="C:extracellular region"/>
    <property type="evidence" value="ECO:0007669"/>
    <property type="project" value="UniProtKB-ARBA"/>
</dbReference>
<dbReference type="GeneID" id="4836692"/>
<feature type="signal peptide" evidence="16">
    <location>
        <begin position="1"/>
        <end position="19"/>
    </location>
</feature>
<dbReference type="InterPro" id="IPR001424">
    <property type="entry name" value="SOD_Cu_Zn_dom"/>
</dbReference>
<keyword evidence="9" id="KW-0479">Metal-binding</keyword>
<proteinExistence type="inferred from homology"/>
<dbReference type="Gene3D" id="2.60.40.200">
    <property type="entry name" value="Superoxide dismutase, copper/zinc binding domain"/>
    <property type="match status" value="1"/>
</dbReference>
<dbReference type="RefSeq" id="XP_001382774.2">
    <property type="nucleotide sequence ID" value="XM_001382737.1"/>
</dbReference>
<dbReference type="GO" id="GO:0098552">
    <property type="term" value="C:side of membrane"/>
    <property type="evidence" value="ECO:0007669"/>
    <property type="project" value="UniProtKB-KW"/>
</dbReference>
<evidence type="ECO:0000256" key="13">
    <source>
        <dbReference type="ARBA" id="ARBA00023026"/>
    </source>
</evidence>
<dbReference type="OrthoDB" id="159229at2759"/>
<dbReference type="EC" id="1.15.1.1" evidence="5"/>
<evidence type="ECO:0000256" key="1">
    <source>
        <dbReference type="ARBA" id="ARBA00001935"/>
    </source>
</evidence>
<evidence type="ECO:0000313" key="18">
    <source>
        <dbReference type="EMBL" id="ABN64745.2"/>
    </source>
</evidence>
<evidence type="ECO:0000256" key="12">
    <source>
        <dbReference type="ARBA" id="ARBA00023008"/>
    </source>
</evidence>
<keyword evidence="7" id="KW-0964">Secreted</keyword>
<dbReference type="InterPro" id="IPR024134">
    <property type="entry name" value="SOD_Cu/Zn_/chaperone"/>
</dbReference>
<keyword evidence="11" id="KW-0560">Oxidoreductase</keyword>
<feature type="chain" id="PRO_5002654889" description="superoxide dismutase" evidence="16">
    <location>
        <begin position="20"/>
        <end position="214"/>
    </location>
</feature>
<gene>
    <name evidence="18" type="primary">SOD2.2</name>
    <name evidence="18" type="ORF">PICST_40471</name>
</gene>
<accession>A3LMU2</accession>
<dbReference type="FunFam" id="2.60.40.200:FF:000007">
    <property type="entry name" value="Cell surface Cu-only superoxide dismutase 5"/>
    <property type="match status" value="1"/>
</dbReference>
<dbReference type="KEGG" id="pic:PICST_40471"/>
<dbReference type="OMA" id="ACANITQ"/>
<protein>
    <recommendedName>
        <fullName evidence="5">superoxide dismutase</fullName>
        <ecNumber evidence="5">1.15.1.1</ecNumber>
    </recommendedName>
</protein>
<dbReference type="EMBL" id="CP000496">
    <property type="protein sequence ID" value="ABN64745.2"/>
    <property type="molecule type" value="Genomic_DNA"/>
</dbReference>
<dbReference type="SUPFAM" id="SSF49329">
    <property type="entry name" value="Cu,Zn superoxide dismutase-like"/>
    <property type="match status" value="1"/>
</dbReference>
<keyword evidence="13" id="KW-0843">Virulence</keyword>
<evidence type="ECO:0000256" key="6">
    <source>
        <dbReference type="ARBA" id="ARBA00022512"/>
    </source>
</evidence>
<dbReference type="Pfam" id="PF00080">
    <property type="entry name" value="Sod_Cu"/>
    <property type="match status" value="1"/>
</dbReference>
<keyword evidence="8" id="KW-0336">GPI-anchor</keyword>
<keyword evidence="8" id="KW-0472">Membrane</keyword>
<keyword evidence="19" id="KW-1185">Reference proteome</keyword>
<evidence type="ECO:0000313" key="19">
    <source>
        <dbReference type="Proteomes" id="UP000002258"/>
    </source>
</evidence>
<keyword evidence="12" id="KW-0186">Copper</keyword>
<evidence type="ECO:0000256" key="5">
    <source>
        <dbReference type="ARBA" id="ARBA00012682"/>
    </source>
</evidence>
<comment type="subcellular location">
    <subcellularLocation>
        <location evidence="3">Membrane</location>
        <topology evidence="3">Lipid-anchor</topology>
        <topology evidence="3">GPI-anchor</topology>
    </subcellularLocation>
    <subcellularLocation>
        <location evidence="2">Secreted</location>
        <location evidence="2">Cell wall</location>
    </subcellularLocation>
</comment>
<keyword evidence="14" id="KW-0449">Lipoprotein</keyword>
<evidence type="ECO:0000259" key="17">
    <source>
        <dbReference type="Pfam" id="PF00080"/>
    </source>
</evidence>
<keyword evidence="16" id="KW-0732">Signal</keyword>
<reference evidence="18 19" key="1">
    <citation type="journal article" date="2007" name="Nat. Biotechnol.">
        <title>Genome sequence of the lignocellulose-bioconverting and xylose-fermenting yeast Pichia stipitis.</title>
        <authorList>
            <person name="Jeffries T.W."/>
            <person name="Grigoriev I.V."/>
            <person name="Grimwood J."/>
            <person name="Laplaza J.M."/>
            <person name="Aerts A."/>
            <person name="Salamov A."/>
            <person name="Schmutz J."/>
            <person name="Lindquist E."/>
            <person name="Dehal P."/>
            <person name="Shapiro H."/>
            <person name="Jin Y.S."/>
            <person name="Passoth V."/>
            <person name="Richardson P.M."/>
        </authorList>
    </citation>
    <scope>NUCLEOTIDE SEQUENCE [LARGE SCALE GENOMIC DNA]</scope>
    <source>
        <strain evidence="19">ATCC 58785 / CBS 6054 / NBRC 10063 / NRRL Y-11545</strain>
    </source>
</reference>
<evidence type="ECO:0000256" key="9">
    <source>
        <dbReference type="ARBA" id="ARBA00022723"/>
    </source>
</evidence>
<evidence type="ECO:0000256" key="16">
    <source>
        <dbReference type="SAM" id="SignalP"/>
    </source>
</evidence>
<dbReference type="STRING" id="322104.A3LMU2"/>
<comment type="similarity">
    <text evidence="4">Belongs to the Cu-Zn superoxide dismutase family.</text>
</comment>
<dbReference type="InterPro" id="IPR036423">
    <property type="entry name" value="SOD-like_Cu/Zn_dom_sf"/>
</dbReference>
<evidence type="ECO:0000256" key="2">
    <source>
        <dbReference type="ARBA" id="ARBA00004191"/>
    </source>
</evidence>
<dbReference type="Proteomes" id="UP000002258">
    <property type="component" value="Chromosome 2"/>
</dbReference>
<evidence type="ECO:0000256" key="14">
    <source>
        <dbReference type="ARBA" id="ARBA00023288"/>
    </source>
</evidence>
<evidence type="ECO:0000256" key="15">
    <source>
        <dbReference type="ARBA" id="ARBA00049204"/>
    </source>
</evidence>
<keyword evidence="6" id="KW-0134">Cell wall</keyword>
<dbReference type="GO" id="GO:0004784">
    <property type="term" value="F:superoxide dismutase activity"/>
    <property type="evidence" value="ECO:0007669"/>
    <property type="project" value="UniProtKB-EC"/>
</dbReference>
<comment type="catalytic activity">
    <reaction evidence="15">
        <text>2 superoxide + 2 H(+) = H2O2 + O2</text>
        <dbReference type="Rhea" id="RHEA:20696"/>
        <dbReference type="ChEBI" id="CHEBI:15378"/>
        <dbReference type="ChEBI" id="CHEBI:15379"/>
        <dbReference type="ChEBI" id="CHEBI:16240"/>
        <dbReference type="ChEBI" id="CHEBI:18421"/>
        <dbReference type="EC" id="1.15.1.1"/>
    </reaction>
</comment>
<keyword evidence="8" id="KW-0325">Glycoprotein</keyword>
<name>A3LMU2_PICST</name>
<dbReference type="eggNOG" id="ENOG502S36H">
    <property type="taxonomic scope" value="Eukaryota"/>
</dbReference>
<dbReference type="InParanoid" id="A3LMU2"/>
<evidence type="ECO:0000256" key="4">
    <source>
        <dbReference type="ARBA" id="ARBA00010457"/>
    </source>
</evidence>
<organism evidence="18 19">
    <name type="scientific">Scheffersomyces stipitis (strain ATCC 58785 / CBS 6054 / NBRC 10063 / NRRL Y-11545)</name>
    <name type="common">Yeast</name>
    <name type="synonym">Pichia stipitis</name>
    <dbReference type="NCBI Taxonomy" id="322104"/>
    <lineage>
        <taxon>Eukaryota</taxon>
        <taxon>Fungi</taxon>
        <taxon>Dikarya</taxon>
        <taxon>Ascomycota</taxon>
        <taxon>Saccharomycotina</taxon>
        <taxon>Pichiomycetes</taxon>
        <taxon>Debaryomycetaceae</taxon>
        <taxon>Scheffersomyces</taxon>
    </lineage>
</organism>
<dbReference type="AlphaFoldDB" id="A3LMU2"/>
<feature type="domain" description="Superoxide dismutase copper/zinc binding" evidence="17">
    <location>
        <begin position="46"/>
        <end position="159"/>
    </location>
</feature>
<evidence type="ECO:0000256" key="7">
    <source>
        <dbReference type="ARBA" id="ARBA00022525"/>
    </source>
</evidence>
<evidence type="ECO:0000256" key="11">
    <source>
        <dbReference type="ARBA" id="ARBA00023002"/>
    </source>
</evidence>
<comment type="cofactor">
    <cofactor evidence="1">
        <name>Cu cation</name>
        <dbReference type="ChEBI" id="CHEBI:23378"/>
    </cofactor>
</comment>
<dbReference type="GO" id="GO:0005507">
    <property type="term" value="F:copper ion binding"/>
    <property type="evidence" value="ECO:0007669"/>
    <property type="project" value="InterPro"/>
</dbReference>
<evidence type="ECO:0000256" key="3">
    <source>
        <dbReference type="ARBA" id="ARBA00004589"/>
    </source>
</evidence>